<comment type="caution">
    <text evidence="4">The sequence shown here is derived from an EMBL/GenBank/DDBJ whole genome shotgun (WGS) entry which is preliminary data.</text>
</comment>
<dbReference type="InterPro" id="IPR051400">
    <property type="entry name" value="HAD-like_hydrolase"/>
</dbReference>
<dbReference type="OrthoDB" id="9810501at2"/>
<evidence type="ECO:0000256" key="1">
    <source>
        <dbReference type="ARBA" id="ARBA00001946"/>
    </source>
</evidence>
<dbReference type="SUPFAM" id="SSF56784">
    <property type="entry name" value="HAD-like"/>
    <property type="match status" value="1"/>
</dbReference>
<dbReference type="AlphaFoldDB" id="A0A9E5JPF5"/>
<dbReference type="NCBIfam" id="TIGR01549">
    <property type="entry name" value="HAD-SF-IA-v1"/>
    <property type="match status" value="1"/>
</dbReference>
<dbReference type="InterPro" id="IPR036412">
    <property type="entry name" value="HAD-like_sf"/>
</dbReference>
<dbReference type="PANTHER" id="PTHR46470:SF4">
    <property type="entry name" value="5-AMINO-6-(5-PHOSPHO-D-RIBITYLAMINO)URACIL PHOSPHATASE YIGB"/>
    <property type="match status" value="1"/>
</dbReference>
<keyword evidence="2 4" id="KW-0378">Hydrolase</keyword>
<dbReference type="Proteomes" id="UP000818266">
    <property type="component" value="Unassembled WGS sequence"/>
</dbReference>
<dbReference type="Gene3D" id="1.20.120.1600">
    <property type="match status" value="1"/>
</dbReference>
<organism evidence="4 5">
    <name type="scientific">Microcella pacifica</name>
    <dbReference type="NCBI Taxonomy" id="2591847"/>
    <lineage>
        <taxon>Bacteria</taxon>
        <taxon>Bacillati</taxon>
        <taxon>Actinomycetota</taxon>
        <taxon>Actinomycetes</taxon>
        <taxon>Micrococcales</taxon>
        <taxon>Microbacteriaceae</taxon>
        <taxon>Microcella</taxon>
    </lineage>
</organism>
<sequence>MAHSRAVDLAIALAQRAAGGQFATDEKAAVQARWRELEELHYARYLSGELDYEGQRIHRARDLHAPYGIRLDDDAALAWFAEYLHGYRDSWTLFDDVLPALDALESAVPSIRFGIITNGDLAFQTDKLHRIDLWNRLDLTPVRRDGAVDDSGRRGRLIASGELGTTKPDPAIFAAAASALGAPASACAYVGDRVRTDAVGAHEAGMLGVWLDRGAHRNDTTSESHVTLPAGVPSIRSLRDLPALLAP</sequence>
<dbReference type="PANTHER" id="PTHR46470">
    <property type="entry name" value="N-ACYLNEURAMINATE-9-PHOSPHATASE"/>
    <property type="match status" value="1"/>
</dbReference>
<reference evidence="4 5" key="2">
    <citation type="submission" date="2020-03" db="EMBL/GenBank/DDBJ databases">
        <title>Chryseoglobus sp. isolated from a deep-sea seamount.</title>
        <authorList>
            <person name="Zhang D.-C."/>
        </authorList>
    </citation>
    <scope>NUCLEOTIDE SEQUENCE [LARGE SCALE GENOMIC DNA]</scope>
    <source>
        <strain evidence="4 5">KN1116</strain>
    </source>
</reference>
<name>A0A9E5JPF5_9MICO</name>
<evidence type="ECO:0000313" key="4">
    <source>
        <dbReference type="EMBL" id="NHF62606.1"/>
    </source>
</evidence>
<keyword evidence="5" id="KW-1185">Reference proteome</keyword>
<protein>
    <submittedName>
        <fullName evidence="4">HAD family hydrolase</fullName>
    </submittedName>
</protein>
<dbReference type="GO" id="GO:0044281">
    <property type="term" value="P:small molecule metabolic process"/>
    <property type="evidence" value="ECO:0007669"/>
    <property type="project" value="UniProtKB-ARBA"/>
</dbReference>
<dbReference type="EMBL" id="VIKT02000006">
    <property type="protein sequence ID" value="NHF62606.1"/>
    <property type="molecule type" value="Genomic_DNA"/>
</dbReference>
<comment type="cofactor">
    <cofactor evidence="1">
        <name>Mg(2+)</name>
        <dbReference type="ChEBI" id="CHEBI:18420"/>
    </cofactor>
</comment>
<evidence type="ECO:0000256" key="3">
    <source>
        <dbReference type="ARBA" id="ARBA00022842"/>
    </source>
</evidence>
<dbReference type="GO" id="GO:0016787">
    <property type="term" value="F:hydrolase activity"/>
    <property type="evidence" value="ECO:0007669"/>
    <property type="project" value="UniProtKB-KW"/>
</dbReference>
<dbReference type="Gene3D" id="3.40.50.1000">
    <property type="entry name" value="HAD superfamily/HAD-like"/>
    <property type="match status" value="1"/>
</dbReference>
<gene>
    <name evidence="4" type="ORF">FK219_005040</name>
</gene>
<keyword evidence="3" id="KW-0460">Magnesium</keyword>
<evidence type="ECO:0000256" key="2">
    <source>
        <dbReference type="ARBA" id="ARBA00022801"/>
    </source>
</evidence>
<proteinExistence type="predicted"/>
<accession>A0A9E5JPF5</accession>
<dbReference type="InterPro" id="IPR023214">
    <property type="entry name" value="HAD_sf"/>
</dbReference>
<dbReference type="Pfam" id="PF13242">
    <property type="entry name" value="Hydrolase_like"/>
    <property type="match status" value="1"/>
</dbReference>
<dbReference type="InterPro" id="IPR006439">
    <property type="entry name" value="HAD-SF_hydro_IA"/>
</dbReference>
<evidence type="ECO:0000313" key="5">
    <source>
        <dbReference type="Proteomes" id="UP000818266"/>
    </source>
</evidence>
<reference evidence="4 5" key="1">
    <citation type="submission" date="2019-06" db="EMBL/GenBank/DDBJ databases">
        <authorList>
            <person name="De-Chao Zhang Q."/>
        </authorList>
    </citation>
    <scope>NUCLEOTIDE SEQUENCE [LARGE SCALE GENOMIC DNA]</scope>
    <source>
        <strain evidence="4 5">KN1116</strain>
    </source>
</reference>